<evidence type="ECO:0000256" key="3">
    <source>
        <dbReference type="ARBA" id="ARBA00022801"/>
    </source>
</evidence>
<organism evidence="10 13">
    <name type="scientific">Phocaeicola dorei</name>
    <dbReference type="NCBI Taxonomy" id="357276"/>
    <lineage>
        <taxon>Bacteria</taxon>
        <taxon>Pseudomonadati</taxon>
        <taxon>Bacteroidota</taxon>
        <taxon>Bacteroidia</taxon>
        <taxon>Bacteroidales</taxon>
        <taxon>Bacteroidaceae</taxon>
        <taxon>Phocaeicola</taxon>
    </lineage>
</organism>
<dbReference type="Gene3D" id="2.70.98.10">
    <property type="match status" value="1"/>
</dbReference>
<evidence type="ECO:0000259" key="7">
    <source>
        <dbReference type="Pfam" id="PF10566"/>
    </source>
</evidence>
<keyword evidence="4" id="KW-0106">Calcium</keyword>
<dbReference type="InterPro" id="IPR029486">
    <property type="entry name" value="GH97_N"/>
</dbReference>
<dbReference type="Pfam" id="PF14509">
    <property type="entry name" value="GH97_C"/>
    <property type="match status" value="1"/>
</dbReference>
<evidence type="ECO:0000313" key="12">
    <source>
        <dbReference type="Proteomes" id="UP000294834"/>
    </source>
</evidence>
<evidence type="ECO:0000256" key="2">
    <source>
        <dbReference type="ARBA" id="ARBA00011245"/>
    </source>
</evidence>
<comment type="cofactor">
    <cofactor evidence="1">
        <name>Ca(2+)</name>
        <dbReference type="ChEBI" id="CHEBI:29108"/>
    </cofactor>
</comment>
<feature type="domain" description="Glycosyl-hydrolase 97 C-terminal oligomerisation" evidence="9">
    <location>
        <begin position="562"/>
        <end position="658"/>
    </location>
</feature>
<dbReference type="PANTHER" id="PTHR35803:SF2">
    <property type="entry name" value="RETAINING ALPHA-GALACTOSIDASE"/>
    <property type="match status" value="1"/>
</dbReference>
<dbReference type="Pfam" id="PF10566">
    <property type="entry name" value="Glyco_hydro_97"/>
    <property type="match status" value="1"/>
</dbReference>
<dbReference type="Pfam" id="PF14508">
    <property type="entry name" value="GH97_N"/>
    <property type="match status" value="1"/>
</dbReference>
<dbReference type="RefSeq" id="WP_007838864.1">
    <property type="nucleotide sequence ID" value="NZ_CAXSLT010000002.1"/>
</dbReference>
<dbReference type="InterPro" id="IPR017853">
    <property type="entry name" value="GH"/>
</dbReference>
<proteinExistence type="predicted"/>
<dbReference type="InterPro" id="IPR029483">
    <property type="entry name" value="GH97_C"/>
</dbReference>
<accession>A0A0K2HF73</accession>
<dbReference type="GO" id="GO:0030246">
    <property type="term" value="F:carbohydrate binding"/>
    <property type="evidence" value="ECO:0007669"/>
    <property type="project" value="InterPro"/>
</dbReference>
<evidence type="ECO:0000259" key="9">
    <source>
        <dbReference type="Pfam" id="PF14509"/>
    </source>
</evidence>
<keyword evidence="6" id="KW-0732">Signal</keyword>
<dbReference type="Proteomes" id="UP000294834">
    <property type="component" value="Unassembled WGS sequence"/>
</dbReference>
<dbReference type="PANTHER" id="PTHR35803">
    <property type="entry name" value="GLUCAN 1,4-ALPHA-GLUCOSIDASE SUSB-RELATED"/>
    <property type="match status" value="1"/>
</dbReference>
<evidence type="ECO:0000256" key="1">
    <source>
        <dbReference type="ARBA" id="ARBA00001913"/>
    </source>
</evidence>
<dbReference type="Proteomes" id="UP000500949">
    <property type="component" value="Chromosome"/>
</dbReference>
<evidence type="ECO:0000256" key="6">
    <source>
        <dbReference type="SAM" id="SignalP"/>
    </source>
</evidence>
<protein>
    <submittedName>
        <fullName evidence="10">Glycoside hydrolase family 97 protein</fullName>
    </submittedName>
</protein>
<evidence type="ECO:0000313" key="10">
    <source>
        <dbReference type="EMBL" id="QJR78500.1"/>
    </source>
</evidence>
<dbReference type="InterPro" id="IPR014718">
    <property type="entry name" value="GH-type_carb-bd"/>
</dbReference>
<dbReference type="Gene3D" id="3.20.20.70">
    <property type="entry name" value="Aldolase class I"/>
    <property type="match status" value="1"/>
</dbReference>
<reference evidence="11 12" key="1">
    <citation type="journal article" date="2019" name="Nat. Microbiol.">
        <title>Genomic variation and strain-specific functional adaptation in the human gut microbiome during early life.</title>
        <authorList>
            <person name="Vatanen T."/>
            <person name="Plichta D.R."/>
            <person name="Somani J."/>
            <person name="Munch P.C."/>
            <person name="Arthur T.D."/>
            <person name="Hall A.B."/>
            <person name="Rudolf S."/>
            <person name="Oakeley E.J."/>
            <person name="Ke X."/>
            <person name="Young R.A."/>
            <person name="Haiser H.J."/>
            <person name="Kolde R."/>
            <person name="Yassour M."/>
            <person name="Luopajarvi K."/>
            <person name="Siljander H."/>
            <person name="Virtanen S.M."/>
            <person name="Ilonen J."/>
            <person name="Uibo R."/>
            <person name="Tillmann V."/>
            <person name="Mokurov S."/>
            <person name="Dorshakova N."/>
            <person name="Porter J.A."/>
            <person name="McHardy A.C."/>
            <person name="Lahdesmaki H."/>
            <person name="Vlamakis H."/>
            <person name="Huttenhower C."/>
            <person name="Knip M."/>
            <person name="Xavier R.J."/>
        </authorList>
    </citation>
    <scope>NUCLEOTIDE SEQUENCE [LARGE SCALE GENOMIC DNA]</scope>
    <source>
        <strain evidence="11 12">RJX1052</strain>
    </source>
</reference>
<dbReference type="AlphaFoldDB" id="A0A0K2HF73"/>
<keyword evidence="3 10" id="KW-0378">Hydrolase</keyword>
<keyword evidence="5" id="KW-0326">Glycosidase</keyword>
<evidence type="ECO:0000259" key="8">
    <source>
        <dbReference type="Pfam" id="PF14508"/>
    </source>
</evidence>
<feature type="domain" description="Glycosyl-hydrolase 97 N-terminal" evidence="8">
    <location>
        <begin position="29"/>
        <end position="290"/>
    </location>
</feature>
<dbReference type="InterPro" id="IPR013785">
    <property type="entry name" value="Aldolase_TIM"/>
</dbReference>
<dbReference type="InterPro" id="IPR019563">
    <property type="entry name" value="GH97_catalytic"/>
</dbReference>
<gene>
    <name evidence="11" type="ORF">E1J06_22775</name>
    <name evidence="10" type="ORF">GKD17_20100</name>
</gene>
<evidence type="ECO:0000256" key="5">
    <source>
        <dbReference type="ARBA" id="ARBA00023295"/>
    </source>
</evidence>
<feature type="chain" id="PRO_5014231819" evidence="6">
    <location>
        <begin position="20"/>
        <end position="662"/>
    </location>
</feature>
<reference evidence="10 13" key="2">
    <citation type="submission" date="2019-11" db="EMBL/GenBank/DDBJ databases">
        <title>Complete genome sequence of Bacteroides dorei DSM 17855.</title>
        <authorList>
            <person name="Russell J.T."/>
        </authorList>
    </citation>
    <scope>NUCLEOTIDE SEQUENCE [LARGE SCALE GENOMIC DNA]</scope>
    <source>
        <strain evidence="10 13">DSM 17855</strain>
    </source>
</reference>
<feature type="signal peptide" evidence="6">
    <location>
        <begin position="1"/>
        <end position="19"/>
    </location>
</feature>
<sequence>MKKKNIFLLLVTWCLCVFAQAQTPSAYELSSPNGQLALTIENGRVLQYSLSLEGKPVIHPSAICMTMENGNIWGKNGEVVGTSTRSTSEKVYPVAGNYRELTDHYNELSLKFKDGYSVIFRMYNEGMAYRFCGNLPEQDSLIVADEEASFNLGDDPAVILPETTDFTAWELSNVLYEGISKIEEHKYGITPTLFTNKMQNVRVVVAESDLNNYPGMYLRKEDGKMKGYWAAYPKKIEMGSWGNFITVVKERENYLARTAGNHAFPWRIAIVAKDDKELLTNEMIYLLAKPQQIKDTDWIRPGKATWEWWHCAILEKAPFPSGHQNLSTQMYKYYIDFASENKIPYLLVDAGWSNVFNHADLNKNIDIKEVIRYGKEKKVGVWLWTVAATLFQHPHCYLDSISKWGAVGVKIDFFDRDDAQIIPQYENLAKACAERHLMVDFHGCSKPTGLHRAYPNILSYEAMRCAECFKWDTTSNPDYQLQCIFARMLGGGIDYTPGSMRNSTLEKFKPIDPGLPSSLGTRSHELALFVVLSAPFASLCDSPDEYRKYPDILKYLAEVPTSWDQTIPLAARVGEYAVLAKQKGNTWYIGGLNAWGERTIQVDCSFLPQDKKYTIEIFQDKKRSNKNANLYEHKIMDIDNKNIIEMFMASGGGFVIVIREKK</sequence>
<dbReference type="SUPFAM" id="SSF51445">
    <property type="entry name" value="(Trans)glycosidases"/>
    <property type="match status" value="1"/>
</dbReference>
<dbReference type="EMBL" id="SLTX01000002">
    <property type="protein sequence ID" value="TDB03971.1"/>
    <property type="molecule type" value="Genomic_DNA"/>
</dbReference>
<feature type="domain" description="Glycosyl-hydrolase 97 catalytic" evidence="7">
    <location>
        <begin position="308"/>
        <end position="462"/>
    </location>
</feature>
<dbReference type="Gene3D" id="2.60.40.1180">
    <property type="entry name" value="Golgi alpha-mannosidase II"/>
    <property type="match status" value="1"/>
</dbReference>
<dbReference type="InterPro" id="IPR013780">
    <property type="entry name" value="Glyco_hydro_b"/>
</dbReference>
<dbReference type="EMBL" id="CP046176">
    <property type="protein sequence ID" value="QJR78500.1"/>
    <property type="molecule type" value="Genomic_DNA"/>
</dbReference>
<dbReference type="GO" id="GO:0016798">
    <property type="term" value="F:hydrolase activity, acting on glycosyl bonds"/>
    <property type="evidence" value="ECO:0007669"/>
    <property type="project" value="UniProtKB-KW"/>
</dbReference>
<name>A0A0K2HF73_9BACT</name>
<evidence type="ECO:0000256" key="4">
    <source>
        <dbReference type="ARBA" id="ARBA00022837"/>
    </source>
</evidence>
<comment type="subunit">
    <text evidence="2">Monomer.</text>
</comment>
<dbReference type="InterPro" id="IPR052720">
    <property type="entry name" value="Glycosyl_hydrolase_97"/>
</dbReference>
<evidence type="ECO:0000313" key="13">
    <source>
        <dbReference type="Proteomes" id="UP000500949"/>
    </source>
</evidence>
<dbReference type="GeneID" id="93448970"/>
<evidence type="ECO:0000313" key="11">
    <source>
        <dbReference type="EMBL" id="TDB03971.1"/>
    </source>
</evidence>
<dbReference type="KEGG" id="bdh:GV66_03515"/>